<comment type="similarity">
    <text evidence="25">Belongs to the protein kinase superfamily. Tyr protein kinase family. Insulin receptor subfamily.</text>
</comment>
<feature type="domain" description="FZ" evidence="29">
    <location>
        <begin position="295"/>
        <end position="428"/>
    </location>
</feature>
<dbReference type="SMART" id="SM00409">
    <property type="entry name" value="IG"/>
    <property type="match status" value="3"/>
</dbReference>
<organism evidence="32 33">
    <name type="scientific">Branchiostoma lanceolatum</name>
    <name type="common">Common lancelet</name>
    <name type="synonym">Amphioxus lanceolatum</name>
    <dbReference type="NCBI Taxonomy" id="7740"/>
    <lineage>
        <taxon>Eukaryota</taxon>
        <taxon>Metazoa</taxon>
        <taxon>Chordata</taxon>
        <taxon>Cephalochordata</taxon>
        <taxon>Leptocardii</taxon>
        <taxon>Amphioxiformes</taxon>
        <taxon>Branchiostomatidae</taxon>
        <taxon>Branchiostoma</taxon>
    </lineage>
</organism>
<evidence type="ECO:0000256" key="23">
    <source>
        <dbReference type="PROSITE-ProRule" id="PRU00121"/>
    </source>
</evidence>
<feature type="transmembrane region" description="Helical" evidence="27">
    <location>
        <begin position="638"/>
        <end position="662"/>
    </location>
</feature>
<evidence type="ECO:0000256" key="11">
    <source>
        <dbReference type="ARBA" id="ARBA00022840"/>
    </source>
</evidence>
<evidence type="ECO:0000256" key="12">
    <source>
        <dbReference type="ARBA" id="ARBA00022889"/>
    </source>
</evidence>
<dbReference type="Gene3D" id="3.30.200.20">
    <property type="entry name" value="Phosphorylase Kinase, domain 1"/>
    <property type="match status" value="1"/>
</dbReference>
<dbReference type="GO" id="GO:0004714">
    <property type="term" value="F:transmembrane receptor protein tyrosine kinase activity"/>
    <property type="evidence" value="ECO:0007669"/>
    <property type="project" value="UniProtKB-EC"/>
</dbReference>
<dbReference type="InterPro" id="IPR000001">
    <property type="entry name" value="Kringle"/>
</dbReference>
<evidence type="ECO:0000256" key="8">
    <source>
        <dbReference type="ARBA" id="ARBA00022737"/>
    </source>
</evidence>
<dbReference type="GO" id="GO:0045202">
    <property type="term" value="C:synapse"/>
    <property type="evidence" value="ECO:0007669"/>
    <property type="project" value="UniProtKB-SubCell"/>
</dbReference>
<evidence type="ECO:0000256" key="21">
    <source>
        <dbReference type="ARBA" id="ARBA00034103"/>
    </source>
</evidence>
<keyword evidence="13 27" id="KW-1133">Transmembrane helix</keyword>
<keyword evidence="19" id="KW-0325">Glycoprotein</keyword>
<dbReference type="InterPro" id="IPR003598">
    <property type="entry name" value="Ig_sub2"/>
</dbReference>
<dbReference type="InterPro" id="IPR013806">
    <property type="entry name" value="Kringle-like"/>
</dbReference>
<keyword evidence="5" id="KW-0879">Wnt signaling pathway</keyword>
<feature type="domain" description="Ig-like" evidence="31">
    <location>
        <begin position="518"/>
        <end position="619"/>
    </location>
</feature>
<dbReference type="GO" id="GO:0007169">
    <property type="term" value="P:cell surface receptor protein tyrosine kinase signaling pathway"/>
    <property type="evidence" value="ECO:0007669"/>
    <property type="project" value="InterPro"/>
</dbReference>
<dbReference type="InterPro" id="IPR020635">
    <property type="entry name" value="Tyr_kinase_cat_dom"/>
</dbReference>
<dbReference type="InterPro" id="IPR020067">
    <property type="entry name" value="Frizzled_dom"/>
</dbReference>
<evidence type="ECO:0000256" key="14">
    <source>
        <dbReference type="ARBA" id="ARBA00023018"/>
    </source>
</evidence>
<keyword evidence="9 24" id="KW-0547">Nucleotide-binding</keyword>
<dbReference type="Pfam" id="PF07679">
    <property type="entry name" value="I-set"/>
    <property type="match status" value="3"/>
</dbReference>
<evidence type="ECO:0000256" key="3">
    <source>
        <dbReference type="ARBA" id="ARBA00022572"/>
    </source>
</evidence>
<keyword evidence="6 25" id="KW-0812">Transmembrane</keyword>
<evidence type="ECO:0000256" key="16">
    <source>
        <dbReference type="ARBA" id="ARBA00023137"/>
    </source>
</evidence>
<keyword evidence="12" id="KW-0130">Cell adhesion</keyword>
<dbReference type="FunFam" id="2.60.40.10:FF:000032">
    <property type="entry name" value="palladin isoform X1"/>
    <property type="match status" value="1"/>
</dbReference>
<dbReference type="FunFam" id="1.10.510.10:FF:000116">
    <property type="entry name" value="inactive tyrosine-protein kinase transmembrane receptor ROR1"/>
    <property type="match status" value="1"/>
</dbReference>
<dbReference type="PROSITE" id="PS00239">
    <property type="entry name" value="RECEPTOR_TYR_KIN_II"/>
    <property type="match status" value="1"/>
</dbReference>
<dbReference type="InterPro" id="IPR011009">
    <property type="entry name" value="Kinase-like_dom_sf"/>
</dbReference>
<dbReference type="Gene3D" id="1.10.2000.10">
    <property type="entry name" value="Frizzled cysteine-rich domain"/>
    <property type="match status" value="1"/>
</dbReference>
<dbReference type="OrthoDB" id="2431000at2759"/>
<dbReference type="Pfam" id="PF01392">
    <property type="entry name" value="Fz"/>
    <property type="match status" value="1"/>
</dbReference>
<comment type="catalytic activity">
    <reaction evidence="22 25">
        <text>L-tyrosyl-[protein] + ATP = O-phospho-L-tyrosyl-[protein] + ADP + H(+)</text>
        <dbReference type="Rhea" id="RHEA:10596"/>
        <dbReference type="Rhea" id="RHEA-COMP:10136"/>
        <dbReference type="Rhea" id="RHEA-COMP:20101"/>
        <dbReference type="ChEBI" id="CHEBI:15378"/>
        <dbReference type="ChEBI" id="CHEBI:30616"/>
        <dbReference type="ChEBI" id="CHEBI:46858"/>
        <dbReference type="ChEBI" id="CHEBI:61978"/>
        <dbReference type="ChEBI" id="CHEBI:456216"/>
        <dbReference type="EC" id="2.7.10.1"/>
    </reaction>
</comment>
<dbReference type="InterPro" id="IPR036790">
    <property type="entry name" value="Frizzled_dom_sf"/>
</dbReference>
<feature type="domain" description="Kringle" evidence="30">
    <location>
        <begin position="441"/>
        <end position="520"/>
    </location>
</feature>
<name>A0A8K0E7X9_BRALA</name>
<keyword evidence="18 25" id="KW-0675">Receptor</keyword>
<reference evidence="32" key="1">
    <citation type="submission" date="2022-01" db="EMBL/GenBank/DDBJ databases">
        <authorList>
            <person name="Braso-Vives M."/>
        </authorList>
    </citation>
    <scope>NUCLEOTIDE SEQUENCE</scope>
</reference>
<dbReference type="CDD" id="cd00108">
    <property type="entry name" value="KR"/>
    <property type="match status" value="1"/>
</dbReference>
<dbReference type="SMART" id="SM00408">
    <property type="entry name" value="IGc2"/>
    <property type="match status" value="3"/>
</dbReference>
<dbReference type="FunFam" id="2.60.40.10:FF:002829">
    <property type="entry name" value="Tyrosine-protein kinase receptor"/>
    <property type="match status" value="1"/>
</dbReference>
<evidence type="ECO:0000256" key="26">
    <source>
        <dbReference type="SAM" id="MobiDB-lite"/>
    </source>
</evidence>
<feature type="binding site" evidence="24">
    <location>
        <position position="744"/>
    </location>
    <ligand>
        <name>ATP</name>
        <dbReference type="ChEBI" id="CHEBI:30616"/>
    </ligand>
</feature>
<dbReference type="PROSITE" id="PS50070">
    <property type="entry name" value="KRINGLE_2"/>
    <property type="match status" value="1"/>
</dbReference>
<evidence type="ECO:0000256" key="20">
    <source>
        <dbReference type="ARBA" id="ARBA00023319"/>
    </source>
</evidence>
<keyword evidence="8" id="KW-0677">Repeat</keyword>
<evidence type="ECO:0000259" key="29">
    <source>
        <dbReference type="PROSITE" id="PS50038"/>
    </source>
</evidence>
<dbReference type="Gene3D" id="1.10.510.10">
    <property type="entry name" value="Transferase(Phosphotransferase) domain 1"/>
    <property type="match status" value="1"/>
</dbReference>
<keyword evidence="3 23" id="KW-0420">Kringle</keyword>
<dbReference type="FunFam" id="2.40.20.10:FF:000003">
    <property type="entry name" value="Inactive tyrosine-protein kinase transmembrane receptor ROR1"/>
    <property type="match status" value="1"/>
</dbReference>
<dbReference type="PROSITE" id="PS50835">
    <property type="entry name" value="IG_LIKE"/>
    <property type="match status" value="3"/>
</dbReference>
<dbReference type="CDD" id="cd05048">
    <property type="entry name" value="PTKc_Ror"/>
    <property type="match status" value="1"/>
</dbReference>
<evidence type="ECO:0000256" key="9">
    <source>
        <dbReference type="ARBA" id="ARBA00022741"/>
    </source>
</evidence>
<dbReference type="InterPro" id="IPR003599">
    <property type="entry name" value="Ig_sub"/>
</dbReference>
<dbReference type="PRINTS" id="PR00018">
    <property type="entry name" value="KRINGLE"/>
</dbReference>
<dbReference type="EMBL" id="OV696698">
    <property type="protein sequence ID" value="CAH1244278.1"/>
    <property type="molecule type" value="Genomic_DNA"/>
</dbReference>
<evidence type="ECO:0000256" key="18">
    <source>
        <dbReference type="ARBA" id="ARBA00023170"/>
    </source>
</evidence>
<gene>
    <name evidence="32" type="primary">ROR1</name>
    <name evidence="32" type="ORF">BLAG_LOCUS6954</name>
</gene>
<protein>
    <recommendedName>
        <fullName evidence="25">Tyrosine-protein kinase receptor</fullName>
        <ecNumber evidence="25">2.7.10.1</ecNumber>
    </recommendedName>
</protein>
<dbReference type="SMART" id="SM00130">
    <property type="entry name" value="KR"/>
    <property type="match status" value="1"/>
</dbReference>
<evidence type="ECO:0000259" key="31">
    <source>
        <dbReference type="PROSITE" id="PS50835"/>
    </source>
</evidence>
<dbReference type="GO" id="GO:0005524">
    <property type="term" value="F:ATP binding"/>
    <property type="evidence" value="ECO:0007669"/>
    <property type="project" value="UniProtKB-UniRule"/>
</dbReference>
<evidence type="ECO:0000256" key="4">
    <source>
        <dbReference type="ARBA" id="ARBA00022679"/>
    </source>
</evidence>
<keyword evidence="16" id="KW-0829">Tyrosine-protein kinase</keyword>
<dbReference type="InterPro" id="IPR002011">
    <property type="entry name" value="Tyr_kinase_rcpt_2_CS"/>
</dbReference>
<evidence type="ECO:0000256" key="1">
    <source>
        <dbReference type="ARBA" id="ARBA00004479"/>
    </source>
</evidence>
<evidence type="ECO:0000313" key="32">
    <source>
        <dbReference type="EMBL" id="CAH1244278.1"/>
    </source>
</evidence>
<accession>A0A8K0E7X9</accession>
<dbReference type="InterPro" id="IPR016247">
    <property type="entry name" value="Tyr_kinase_rcpt_ROR"/>
</dbReference>
<dbReference type="Pfam" id="PF07714">
    <property type="entry name" value="PK_Tyr_Ser-Thr"/>
    <property type="match status" value="1"/>
</dbReference>
<evidence type="ECO:0000256" key="10">
    <source>
        <dbReference type="ARBA" id="ARBA00022777"/>
    </source>
</evidence>
<keyword evidence="2 25" id="KW-0597">Phosphoprotein</keyword>
<evidence type="ECO:0000256" key="22">
    <source>
        <dbReference type="ARBA" id="ARBA00051243"/>
    </source>
</evidence>
<dbReference type="Gene3D" id="2.40.20.10">
    <property type="entry name" value="Plasminogen Kringle 4"/>
    <property type="match status" value="1"/>
</dbReference>
<dbReference type="InterPro" id="IPR007110">
    <property type="entry name" value="Ig-like_dom"/>
</dbReference>
<dbReference type="SUPFAM" id="SSF48726">
    <property type="entry name" value="Immunoglobulin"/>
    <property type="match status" value="3"/>
</dbReference>
<proteinExistence type="inferred from homology"/>
<dbReference type="GO" id="GO:0017147">
    <property type="term" value="F:Wnt-protein binding"/>
    <property type="evidence" value="ECO:0007669"/>
    <property type="project" value="TreeGrafter"/>
</dbReference>
<keyword evidence="11 24" id="KW-0067">ATP-binding</keyword>
<dbReference type="PROSITE" id="PS50011">
    <property type="entry name" value="PROTEIN_KINASE_DOM"/>
    <property type="match status" value="1"/>
</dbReference>
<dbReference type="InterPro" id="IPR013783">
    <property type="entry name" value="Ig-like_fold"/>
</dbReference>
<feature type="compositionally biased region" description="Low complexity" evidence="26">
    <location>
        <begin position="990"/>
        <end position="1004"/>
    </location>
</feature>
<keyword evidence="14" id="KW-0770">Synapse</keyword>
<comment type="caution">
    <text evidence="23">Lacks conserved residue(s) required for the propagation of feature annotation.</text>
</comment>
<dbReference type="GO" id="GO:0043235">
    <property type="term" value="C:receptor complex"/>
    <property type="evidence" value="ECO:0007669"/>
    <property type="project" value="TreeGrafter"/>
</dbReference>
<evidence type="ECO:0000256" key="27">
    <source>
        <dbReference type="SAM" id="Phobius"/>
    </source>
</evidence>
<dbReference type="PROSITE" id="PS00107">
    <property type="entry name" value="PROTEIN_KINASE_ATP"/>
    <property type="match status" value="1"/>
</dbReference>
<dbReference type="InterPro" id="IPR001245">
    <property type="entry name" value="Ser-Thr/Tyr_kinase_cat_dom"/>
</dbReference>
<keyword evidence="17" id="KW-1015">Disulfide bond</keyword>
<keyword evidence="15 27" id="KW-0472">Membrane</keyword>
<feature type="compositionally biased region" description="Polar residues" evidence="26">
    <location>
        <begin position="1005"/>
        <end position="1018"/>
    </location>
</feature>
<dbReference type="Pfam" id="PF00051">
    <property type="entry name" value="Kringle"/>
    <property type="match status" value="1"/>
</dbReference>
<dbReference type="FunFam" id="3.30.200.20:FF:000539">
    <property type="entry name" value="Tyrosine-protein kinase receptor"/>
    <property type="match status" value="1"/>
</dbReference>
<dbReference type="PROSITE" id="PS50038">
    <property type="entry name" value="FZ"/>
    <property type="match status" value="1"/>
</dbReference>
<dbReference type="PROSITE" id="PS00109">
    <property type="entry name" value="PROTEIN_KINASE_TYR"/>
    <property type="match status" value="1"/>
</dbReference>
<dbReference type="InterPro" id="IPR038178">
    <property type="entry name" value="Kringle_sf"/>
</dbReference>
<dbReference type="InterPro" id="IPR036179">
    <property type="entry name" value="Ig-like_dom_sf"/>
</dbReference>
<dbReference type="GO" id="GO:0007155">
    <property type="term" value="P:cell adhesion"/>
    <property type="evidence" value="ECO:0007669"/>
    <property type="project" value="UniProtKB-KW"/>
</dbReference>
<evidence type="ECO:0000259" key="28">
    <source>
        <dbReference type="PROSITE" id="PS50011"/>
    </source>
</evidence>
<evidence type="ECO:0000313" key="33">
    <source>
        <dbReference type="Proteomes" id="UP000838412"/>
    </source>
</evidence>
<keyword evidence="33" id="KW-1185">Reference proteome</keyword>
<evidence type="ECO:0000256" key="13">
    <source>
        <dbReference type="ARBA" id="ARBA00022989"/>
    </source>
</evidence>
<dbReference type="AlphaFoldDB" id="A0A8K0E7X9"/>
<dbReference type="FunFam" id="2.60.40.10:FF:000017">
    <property type="entry name" value="Down syndrome cell adhesion molecule b"/>
    <property type="match status" value="1"/>
</dbReference>
<dbReference type="SUPFAM" id="SSF57440">
    <property type="entry name" value="Kringle-like"/>
    <property type="match status" value="1"/>
</dbReference>
<keyword evidence="20" id="KW-0393">Immunoglobulin domain</keyword>
<feature type="domain" description="Protein kinase" evidence="28">
    <location>
        <begin position="708"/>
        <end position="983"/>
    </location>
</feature>
<dbReference type="GO" id="GO:0016055">
    <property type="term" value="P:Wnt signaling pathway"/>
    <property type="evidence" value="ECO:0007669"/>
    <property type="project" value="UniProtKB-KW"/>
</dbReference>
<comment type="subcellular location">
    <subcellularLocation>
        <location evidence="1">Membrane</location>
        <topology evidence="1">Single-pass type I membrane protein</topology>
    </subcellularLocation>
    <subcellularLocation>
        <location evidence="21">Synapse</location>
    </subcellularLocation>
</comment>
<keyword evidence="10" id="KW-0418">Kinase</keyword>
<feature type="domain" description="Ig-like" evidence="31">
    <location>
        <begin position="185"/>
        <end position="273"/>
    </location>
</feature>
<dbReference type="PRINTS" id="PR00109">
    <property type="entry name" value="TYRKINASE"/>
</dbReference>
<dbReference type="PANTHER" id="PTHR24416">
    <property type="entry name" value="TYROSINE-PROTEIN KINASE RECEPTOR"/>
    <property type="match status" value="1"/>
</dbReference>
<evidence type="ECO:0000256" key="7">
    <source>
        <dbReference type="ARBA" id="ARBA00022729"/>
    </source>
</evidence>
<evidence type="ECO:0000256" key="19">
    <source>
        <dbReference type="ARBA" id="ARBA00023180"/>
    </source>
</evidence>
<dbReference type="GO" id="GO:0005886">
    <property type="term" value="C:plasma membrane"/>
    <property type="evidence" value="ECO:0007669"/>
    <property type="project" value="TreeGrafter"/>
</dbReference>
<dbReference type="Proteomes" id="UP000838412">
    <property type="component" value="Chromosome 13"/>
</dbReference>
<evidence type="ECO:0000259" key="30">
    <source>
        <dbReference type="PROSITE" id="PS50070"/>
    </source>
</evidence>
<dbReference type="SUPFAM" id="SSF56112">
    <property type="entry name" value="Protein kinase-like (PK-like)"/>
    <property type="match status" value="1"/>
</dbReference>
<dbReference type="PANTHER" id="PTHR24416:SF611">
    <property type="entry name" value="TYROSINE-PROTEIN KINASE TRANSMEMBRANE RECEPTOR ROR"/>
    <property type="match status" value="1"/>
</dbReference>
<feature type="domain" description="Ig-like" evidence="31">
    <location>
        <begin position="71"/>
        <end position="177"/>
    </location>
</feature>
<feature type="compositionally biased region" description="Pro residues" evidence="26">
    <location>
        <begin position="1044"/>
        <end position="1054"/>
    </location>
</feature>
<dbReference type="PIRSF" id="PIRSF000624">
    <property type="entry name" value="TyrPK_TMrec_ROR"/>
    <property type="match status" value="1"/>
</dbReference>
<feature type="region of interest" description="Disordered" evidence="26">
    <location>
        <begin position="989"/>
        <end position="1098"/>
    </location>
</feature>
<evidence type="ECO:0000256" key="2">
    <source>
        <dbReference type="ARBA" id="ARBA00022553"/>
    </source>
</evidence>
<evidence type="ECO:0000256" key="6">
    <source>
        <dbReference type="ARBA" id="ARBA00022692"/>
    </source>
</evidence>
<keyword evidence="7" id="KW-0732">Signal</keyword>
<evidence type="ECO:0000256" key="17">
    <source>
        <dbReference type="ARBA" id="ARBA00023157"/>
    </source>
</evidence>
<evidence type="ECO:0000256" key="15">
    <source>
        <dbReference type="ARBA" id="ARBA00023136"/>
    </source>
</evidence>
<evidence type="ECO:0000256" key="25">
    <source>
        <dbReference type="RuleBase" id="RU000312"/>
    </source>
</evidence>
<dbReference type="InterPro" id="IPR000719">
    <property type="entry name" value="Prot_kinase_dom"/>
</dbReference>
<dbReference type="InterPro" id="IPR017441">
    <property type="entry name" value="Protein_kinase_ATP_BS"/>
</dbReference>
<dbReference type="CDD" id="cd07459">
    <property type="entry name" value="CRD_TK_ROR_like"/>
    <property type="match status" value="1"/>
</dbReference>
<dbReference type="EC" id="2.7.10.1" evidence="25"/>
<evidence type="ECO:0000256" key="5">
    <source>
        <dbReference type="ARBA" id="ARBA00022687"/>
    </source>
</evidence>
<evidence type="ECO:0000256" key="24">
    <source>
        <dbReference type="PROSITE-ProRule" id="PRU10141"/>
    </source>
</evidence>
<dbReference type="InterPro" id="IPR050122">
    <property type="entry name" value="RTK"/>
</dbReference>
<dbReference type="SMART" id="SM00219">
    <property type="entry name" value="TyrKc"/>
    <property type="match status" value="1"/>
</dbReference>
<dbReference type="InterPro" id="IPR041775">
    <property type="entry name" value="Ror-like_CRD"/>
</dbReference>
<dbReference type="Gene3D" id="2.60.40.10">
    <property type="entry name" value="Immunoglobulins"/>
    <property type="match status" value="3"/>
</dbReference>
<dbReference type="InterPro" id="IPR013098">
    <property type="entry name" value="Ig_I-set"/>
</dbReference>
<sequence length="1098" mass="122198">MGLRVPCRHTGWDYRVSPLTTTRTTMVLPPTLSCSLLPGQLLLTLAHILGSQGSASTATPTDLLAVPSGLPRAATDPPTSRIGEQLYLQLVEPMHNVTIGMGDRAVLRCKVEGIPPPNFRWYKNDAPLTSERRRIQIRNYSWGSRLRIKKVDTHDTGYYRCVATNGQDRVSTQAILYVRYMAANPSGTLRLVQPMNNETVQVGNRASLNCKVEGLPSPVFRWYRNDAPLSAEKNLRLDIRNYEWGSRLRIRHVETQDTGYYRCVASNQHQSIATTGILYVKYMDDSHTPATSDGDMGGYCQQYRGAGLPQFHRNATIYMDTLRAQGIIENQLTAAFTVIGTSSDLTKRCADYAIPSLCHYAFKYCDEHYPYPQPRQLCRDECEILENDICKTEYILAKTHHLIGEWILPDCSELPLIGTPASSNCIRIGIPTMNHINRSHSCYEGKGSGYRGTVAVTKSGIPCQAWNREAPHVHFLRASQFPELAGGHNYCRNPGNEMDAPFCFTTDESTRAEECDIPKCVRYLPGRLNRLNNVTVPEGGSATFVCTVRTVRGVPTPAFSWYKNDAPVFESSLDPRVELTSNRWESRLVIRQVVTEDTGYYRCVANNGVEAVGTTGVLFVKYGYYADGEMPEGGTDQIMSLIIILVPSISVPLIIALVFFIYCTCRRHGDARGNGTRVMKGQASETIPLQNLFAKHVPRCPQFPIGAVRFLTELGEGAFGKVYKGELVVTGSGEDAKKILVAIKTLKENATLKTQHDFHREVDMLADLRHQNIVCLLGVVMRDQPMCMLFEYMRYGDLHEFLVMRSPHSDVGGSSDDAGSHSSLDHTDFLCITTQIAGGMDYLASKHFCHRDLAARNCLVGDNLLIKISDFGLSRDIYSSDYYRVQSKSLLPVRWMPPEAIMYGKFSTDSDVWSFGVVLWEIFSYGLQPYYGYSNQEVIEMIRGRQLLPCPDNCPARMYSLMLECWNEIPARRPSFNQIHTRLRAWEGMAHSGSHSSGSNQSNANVQGAPSSASQSPVHTPKHFPNPPFNPQSSFNPPYHRHTPPIPNGYPPHSTPANGMVHNGGVSNGSIPNGGYHGNGKVGNGIHKLPPGVLQSDA</sequence>
<dbReference type="InterPro" id="IPR008266">
    <property type="entry name" value="Tyr_kinase_AS"/>
</dbReference>
<keyword evidence="4" id="KW-0808">Transferase</keyword>